<dbReference type="EMBL" id="JAMGZK010000046">
    <property type="protein sequence ID" value="MCU6664515.1"/>
    <property type="molecule type" value="Genomic_DNA"/>
</dbReference>
<evidence type="ECO:0000256" key="1">
    <source>
        <dbReference type="SAM" id="MobiDB-lite"/>
    </source>
</evidence>
<comment type="caution">
    <text evidence="2">The sequence shown here is derived from an EMBL/GenBank/DDBJ whole genome shotgun (WGS) entry which is preliminary data.</text>
</comment>
<evidence type="ECO:0000313" key="2">
    <source>
        <dbReference type="EMBL" id="MCU6664515.1"/>
    </source>
</evidence>
<accession>A0A9J6Q306</accession>
<proteinExistence type="predicted"/>
<dbReference type="RefSeq" id="WP_271282181.1">
    <property type="nucleotide sequence ID" value="NZ_JAMGZK010000046.1"/>
</dbReference>
<reference evidence="2" key="1">
    <citation type="submission" date="2022-05" db="EMBL/GenBank/DDBJ databases">
        <title>Description of a novel species of Leclercia; Leclercia tamurae and the Proposal for a Novel Genus Silvania gen. nov. Containing Two Novel Species Silvania hatchlandensis sp. nov. and Silvania confinis sp. nov. Isolated from the Rhizosphere of Oak.</title>
        <authorList>
            <person name="Maddock D.W."/>
            <person name="Brady C.L."/>
            <person name="Denman S."/>
            <person name="Arnold D."/>
        </authorList>
    </citation>
    <scope>NUCLEOTIDE SEQUENCE</scope>
    <source>
        <strain evidence="2">H19S6</strain>
    </source>
</reference>
<keyword evidence="3" id="KW-1185">Reference proteome</keyword>
<sequence>MNRSEHERLTDELIGEATLSLLQEKGPISIKGLLERLSAMLAAERDDERRSVLAQIILEISSDSNGAPSRNVKSEQQAGDKDGLNSSNVYPLFGTSQQSRSSKKH</sequence>
<evidence type="ECO:0000313" key="3">
    <source>
        <dbReference type="Proteomes" id="UP001063816"/>
    </source>
</evidence>
<gene>
    <name evidence="2" type="ORF">M8014_09170</name>
</gene>
<dbReference type="Proteomes" id="UP001063816">
    <property type="component" value="Unassembled WGS sequence"/>
</dbReference>
<feature type="compositionally biased region" description="Polar residues" evidence="1">
    <location>
        <begin position="84"/>
        <end position="105"/>
    </location>
</feature>
<name>A0A9J6Q306_9ENTR</name>
<organism evidence="2 3">
    <name type="scientific">Silvania hatchlandensis</name>
    <dbReference type="NCBI Taxonomy" id="2926469"/>
    <lineage>
        <taxon>Bacteria</taxon>
        <taxon>Pseudomonadati</taxon>
        <taxon>Pseudomonadota</taxon>
        <taxon>Gammaproteobacteria</taxon>
        <taxon>Enterobacterales</taxon>
        <taxon>Enterobacteriaceae</taxon>
        <taxon>Silvania</taxon>
    </lineage>
</organism>
<feature type="region of interest" description="Disordered" evidence="1">
    <location>
        <begin position="63"/>
        <end position="105"/>
    </location>
</feature>
<dbReference type="AlphaFoldDB" id="A0A9J6Q306"/>
<protein>
    <submittedName>
        <fullName evidence="2">Uncharacterized protein</fullName>
    </submittedName>
</protein>